<evidence type="ECO:0000256" key="2">
    <source>
        <dbReference type="ARBA" id="ARBA00022837"/>
    </source>
</evidence>
<dbReference type="RefSeq" id="WP_192506731.1">
    <property type="nucleotide sequence ID" value="NZ_AQGV01000012.1"/>
</dbReference>
<evidence type="ECO:0000313" key="6">
    <source>
        <dbReference type="Proteomes" id="UP000615755"/>
    </source>
</evidence>
<gene>
    <name evidence="5" type="primary">pilY1</name>
    <name evidence="5" type="ORF">PAUR_a0617</name>
</gene>
<evidence type="ECO:0000256" key="1">
    <source>
        <dbReference type="ARBA" id="ARBA00022723"/>
    </source>
</evidence>
<dbReference type="PROSITE" id="PS50234">
    <property type="entry name" value="VWFA"/>
    <property type="match status" value="1"/>
</dbReference>
<name>A0ABR9EAI6_9GAMM</name>
<keyword evidence="6" id="KW-1185">Reference proteome</keyword>
<dbReference type="Proteomes" id="UP000615755">
    <property type="component" value="Unassembled WGS sequence"/>
</dbReference>
<proteinExistence type="predicted"/>
<evidence type="ECO:0000313" key="5">
    <source>
        <dbReference type="EMBL" id="MBE0367280.1"/>
    </source>
</evidence>
<sequence length="1022" mass="111553">MKNMMLILLLGCVATFQSIAEDIELYVKHNIEVDEKPRVMIIFDTSGSMAFSSQTGRSCGYNYYRGRYNLCSDSRLGVAKSAITDLVNDNSDIEFGLMRFNGGSGGYVLAGIGSSQSTIKSQIGNLVANGSTPLSETLWEAYLYLTGDKRDYSVNVGGRDTSIENGDSYISPFHRNAGDPERCDNSVNIIVMTDGDPSGDTGRNESIKNLYRANFGVAAPISNNYMPALARSIHGNGDDFDIYDGDETNNHKGRVYTIGFGTGMSPSGESILEETAELGGGQYLQANTSSQLSAAFESVTNSIRQEADSFALPVAANTGNQTKSSDSLYYTMFLPETHTRWKGNLKKLKVQDNKLLVDMAGKAAIDSDGKIDQNATTFWSEPGSKDGNAVDKGGVNYQLSRQNTRKIYSDFGDAALHDFTYAEALRQYGNDIDTFADKMNASSTELSSIMQWATGIDVDDEDNDGNDNERRETIFGDPLHSKVVSINYGTEANPNVRLLIGTNAGFLHMFKDEGNTMTESWAFIPESLLPVLKAQKNNQEDTKLYGVDGESTLYHDDRDGDNLVSSGDKVWLFFGLRRGGNQYYALDITNPDSPNMMWGGPITGGTGDFAKLGQTWAKPLVTHIENQGDDPVVIFTAGYDTNKDNTSKSNDSIGEGLFIVKAETGDLIWALTRDKGFKGRHSIVGGVAALDSNYDGFDDRLYMADTGGGVWRVDMPGADPTDSDKPWTHFRLALLAGNSVSTDRRFYHAPVVARTYFSKVSVTETSNGDLKTRKDTPYEAILVGSGNRTRPSSTGTVDFLFMIRDENSVTKSFEGDDIPEAIKVKDLLNVTNDPFSKRLNNYERFTDLEGKLGTFHGWKYRLGSSEKSLSEASVAGGVAYFTSFTPPTTATKCKVEAGAGKLYAFHLHYGTKVYNNVSFDTQTAVPEAPQPYFTCEKPTGVSSSDSNYCRAVVRMIGPAIASGDDSEDFGPASGVPFITPEVKGDGAPITIDGKVVLTAAPLNFGLQTQQLYIYKREEHDEK</sequence>
<feature type="signal peptide" evidence="3">
    <location>
        <begin position="1"/>
        <end position="20"/>
    </location>
</feature>
<accession>A0ABR9EAI6</accession>
<dbReference type="InterPro" id="IPR008707">
    <property type="entry name" value="B-propeller_PilY1"/>
</dbReference>
<protein>
    <submittedName>
        <fullName evidence="5">Type IV pilus assembly protein PilY1</fullName>
    </submittedName>
</protein>
<comment type="caution">
    <text evidence="5">The sequence shown here is derived from an EMBL/GenBank/DDBJ whole genome shotgun (WGS) entry which is preliminary data.</text>
</comment>
<feature type="domain" description="VWFA" evidence="4">
    <location>
        <begin position="38"/>
        <end position="303"/>
    </location>
</feature>
<dbReference type="SUPFAM" id="SSF53300">
    <property type="entry name" value="vWA-like"/>
    <property type="match status" value="1"/>
</dbReference>
<dbReference type="EMBL" id="AQGV01000012">
    <property type="protein sequence ID" value="MBE0367280.1"/>
    <property type="molecule type" value="Genomic_DNA"/>
</dbReference>
<evidence type="ECO:0000256" key="3">
    <source>
        <dbReference type="SAM" id="SignalP"/>
    </source>
</evidence>
<keyword evidence="2" id="KW-0106">Calcium</keyword>
<reference evidence="5 6" key="1">
    <citation type="submission" date="2015-03" db="EMBL/GenBank/DDBJ databases">
        <title>Genome sequence of Pseudoalteromonas aurantia.</title>
        <authorList>
            <person name="Xie B.-B."/>
            <person name="Rong J.-C."/>
            <person name="Qin Q.-L."/>
            <person name="Zhang Y.-Z."/>
        </authorList>
    </citation>
    <scope>NUCLEOTIDE SEQUENCE [LARGE SCALE GENOMIC DNA]</scope>
    <source>
        <strain evidence="5 6">208</strain>
    </source>
</reference>
<evidence type="ECO:0000259" key="4">
    <source>
        <dbReference type="PROSITE" id="PS50234"/>
    </source>
</evidence>
<keyword evidence="1" id="KW-0479">Metal-binding</keyword>
<dbReference type="InterPro" id="IPR036465">
    <property type="entry name" value="vWFA_dom_sf"/>
</dbReference>
<dbReference type="Pfam" id="PF05567">
    <property type="entry name" value="T4P_PilY1"/>
    <property type="match status" value="1"/>
</dbReference>
<organism evidence="5 6">
    <name type="scientific">Pseudoalteromonas aurantia 208</name>
    <dbReference type="NCBI Taxonomy" id="1314867"/>
    <lineage>
        <taxon>Bacteria</taxon>
        <taxon>Pseudomonadati</taxon>
        <taxon>Pseudomonadota</taxon>
        <taxon>Gammaproteobacteria</taxon>
        <taxon>Alteromonadales</taxon>
        <taxon>Pseudoalteromonadaceae</taxon>
        <taxon>Pseudoalteromonas</taxon>
    </lineage>
</organism>
<dbReference type="InterPro" id="IPR002035">
    <property type="entry name" value="VWF_A"/>
</dbReference>
<keyword evidence="3" id="KW-0732">Signal</keyword>
<dbReference type="Gene3D" id="3.40.50.410">
    <property type="entry name" value="von Willebrand factor, type A domain"/>
    <property type="match status" value="1"/>
</dbReference>
<feature type="chain" id="PRO_5045796800" evidence="3">
    <location>
        <begin position="21"/>
        <end position="1022"/>
    </location>
</feature>